<gene>
    <name evidence="5" type="ORF">DPMN_022690</name>
</gene>
<dbReference type="PANTHER" id="PTHR22775">
    <property type="entry name" value="SORTING NEXIN"/>
    <property type="match status" value="1"/>
</dbReference>
<dbReference type="InterPro" id="IPR001683">
    <property type="entry name" value="PX_dom"/>
</dbReference>
<evidence type="ECO:0000313" key="6">
    <source>
        <dbReference type="Proteomes" id="UP000828390"/>
    </source>
</evidence>
<dbReference type="AlphaFoldDB" id="A0A9D4NKS4"/>
<sequence length="1106" mass="125632">MAMMSWTIKNAMKAIKLCSSHIKEWLGLHNRFSTFQKVIITSICVGVLLCIFRNLWCLLLLVTYVSALYGSVTVINYLAQQNNCLPSDAVLIVWENIATYVHSTLFIDSSQNRPNNSLSGDASIIEQSDVSKILDKELKSQETDTQLKQVENETTKETDLECHHLQKGLDFEILKLIKLVEQDFVKSWMKLFTNETELYLESEQLLQHIFQGIIGRLHRSHIHYLQLFNVLIYKYKEHVHHIKQAEMIYKSQSKMRRRSSLSLQSMSSQNVYQSVEECFFSKVEKHPAIKLETEELAYLRSVVELLLMHLIREDTKEINALFCALEELLVSNLFQNVINLVSDPTFIHEKVIAIMSDEVLNIGPIEESIQGDFDVKLNSENDVFEECVADTNEDSVENVMFDLETKSENMNVNPTNETAEIIEDLRHDLSKWLSDTEVHEVIPKFCAECNRLCSVHSGKISPRPHSCNIGTTPLFRDPSIKDPDRMSINSLDFLNSVSSNDGVIFKFLESEIDEERNDLKESDEDDVEAPQVLTTDQGANCVFNPSEAKSTSEVALTMPKITSKFQMPNINSIGFGFPNPLNLFPRKRSSSSEKSDLSPGLSPGLSPTCGQAEFFAENSTKNNWRKSSSTGDVLTLLKDGDLPSSVAGQTVFQDIRITSTESAKEAGTAAGTYTLYKLEYDALYGTEDGELVHRTGMVKRRYSEFINLQSRLEDNKDYKRRMKDIKGPKRMLPSLPFGNMGKETVESRKEQLELFIKSLLKCPDICNGEEMKQFLGFSGDGHIAFVRKIPENTGPRIDQRFVKRMSGVFDMIVEGLPSLPQSKLPRIISPFDSSEPKFEDISSLTEDPDDIAVMYNEDLIEEEDDISIDFDKFVTEMVMTISEQECDITLGTSILTWQSQQETGSSRMTLTKQSDDAKQCLQSEQSECPVLSSPVLNTECPITESLLDVLTVLLQGRSHWLCREGVIHMARIVVGKGLNRFLESKINSLITKEMLEFYVHTLNETVWPNGELSDDVRPHYTDEQKERIKSQATRCLSEFLPGALKALLGAEDFQFVVEEMIHSVQYEQINRHLVYTLLDLIVEELFPEVNAPELQRKLSATVDQSR</sequence>
<dbReference type="GO" id="GO:0035091">
    <property type="term" value="F:phosphatidylinositol binding"/>
    <property type="evidence" value="ECO:0007669"/>
    <property type="project" value="InterPro"/>
</dbReference>
<organism evidence="5 6">
    <name type="scientific">Dreissena polymorpha</name>
    <name type="common">Zebra mussel</name>
    <name type="synonym">Mytilus polymorpha</name>
    <dbReference type="NCBI Taxonomy" id="45954"/>
    <lineage>
        <taxon>Eukaryota</taxon>
        <taxon>Metazoa</taxon>
        <taxon>Spiralia</taxon>
        <taxon>Lophotrochozoa</taxon>
        <taxon>Mollusca</taxon>
        <taxon>Bivalvia</taxon>
        <taxon>Autobranchia</taxon>
        <taxon>Heteroconchia</taxon>
        <taxon>Euheterodonta</taxon>
        <taxon>Imparidentia</taxon>
        <taxon>Neoheterodontei</taxon>
        <taxon>Myida</taxon>
        <taxon>Dreissenoidea</taxon>
        <taxon>Dreissenidae</taxon>
        <taxon>Dreissena</taxon>
    </lineage>
</organism>
<evidence type="ECO:0000313" key="5">
    <source>
        <dbReference type="EMBL" id="KAH3898458.1"/>
    </source>
</evidence>
<dbReference type="PROSITE" id="PS51207">
    <property type="entry name" value="PXA"/>
    <property type="match status" value="1"/>
</dbReference>
<dbReference type="Pfam" id="PF08628">
    <property type="entry name" value="Nexin_C"/>
    <property type="match status" value="1"/>
</dbReference>
<dbReference type="InterPro" id="IPR013937">
    <property type="entry name" value="Sorting_nexin_C"/>
</dbReference>
<evidence type="ECO:0000259" key="4">
    <source>
        <dbReference type="PROSITE" id="PS51207"/>
    </source>
</evidence>
<accession>A0A9D4NKS4</accession>
<dbReference type="PANTHER" id="PTHR22775:SF3">
    <property type="entry name" value="SORTING NEXIN-13"/>
    <property type="match status" value="1"/>
</dbReference>
<name>A0A9D4NKS4_DREPO</name>
<feature type="transmembrane region" description="Helical" evidence="2">
    <location>
        <begin position="34"/>
        <end position="52"/>
    </location>
</feature>
<evidence type="ECO:0000256" key="1">
    <source>
        <dbReference type="ARBA" id="ARBA00010883"/>
    </source>
</evidence>
<feature type="domain" description="PX" evidence="3">
    <location>
        <begin position="654"/>
        <end position="782"/>
    </location>
</feature>
<dbReference type="SUPFAM" id="SSF64268">
    <property type="entry name" value="PX domain"/>
    <property type="match status" value="1"/>
</dbReference>
<keyword evidence="6" id="KW-1185">Reference proteome</keyword>
<keyword evidence="2" id="KW-0472">Membrane</keyword>
<evidence type="ECO:0000259" key="3">
    <source>
        <dbReference type="PROSITE" id="PS50195"/>
    </source>
</evidence>
<feature type="domain" description="PXA" evidence="4">
    <location>
        <begin position="166"/>
        <end position="359"/>
    </location>
</feature>
<dbReference type="InterPro" id="IPR003114">
    <property type="entry name" value="Phox_assoc"/>
</dbReference>
<keyword evidence="2" id="KW-0812">Transmembrane</keyword>
<evidence type="ECO:0000256" key="2">
    <source>
        <dbReference type="SAM" id="Phobius"/>
    </source>
</evidence>
<dbReference type="PROSITE" id="PS50195">
    <property type="entry name" value="PX"/>
    <property type="match status" value="1"/>
</dbReference>
<comment type="similarity">
    <text evidence="1">Belongs to the sorting nexin family.</text>
</comment>
<evidence type="ECO:0008006" key="7">
    <source>
        <dbReference type="Google" id="ProtNLM"/>
    </source>
</evidence>
<dbReference type="Pfam" id="PF00787">
    <property type="entry name" value="PX"/>
    <property type="match status" value="1"/>
</dbReference>
<reference evidence="5" key="2">
    <citation type="submission" date="2020-11" db="EMBL/GenBank/DDBJ databases">
        <authorList>
            <person name="McCartney M.A."/>
            <person name="Auch B."/>
            <person name="Kono T."/>
            <person name="Mallez S."/>
            <person name="Becker A."/>
            <person name="Gohl D.M."/>
            <person name="Silverstein K.A.T."/>
            <person name="Koren S."/>
            <person name="Bechman K.B."/>
            <person name="Herman A."/>
            <person name="Abrahante J.E."/>
            <person name="Garbe J."/>
        </authorList>
    </citation>
    <scope>NUCLEOTIDE SEQUENCE</scope>
    <source>
        <strain evidence="5">Duluth1</strain>
        <tissue evidence="5">Whole animal</tissue>
    </source>
</reference>
<dbReference type="OrthoDB" id="5582218at2759"/>
<dbReference type="SMART" id="SM00313">
    <property type="entry name" value="PXA"/>
    <property type="match status" value="1"/>
</dbReference>
<dbReference type="InterPro" id="IPR036871">
    <property type="entry name" value="PX_dom_sf"/>
</dbReference>
<reference evidence="5" key="1">
    <citation type="journal article" date="2019" name="bioRxiv">
        <title>The Genome of the Zebra Mussel, Dreissena polymorpha: A Resource for Invasive Species Research.</title>
        <authorList>
            <person name="McCartney M.A."/>
            <person name="Auch B."/>
            <person name="Kono T."/>
            <person name="Mallez S."/>
            <person name="Zhang Y."/>
            <person name="Obille A."/>
            <person name="Becker A."/>
            <person name="Abrahante J.E."/>
            <person name="Garbe J."/>
            <person name="Badalamenti J.P."/>
            <person name="Herman A."/>
            <person name="Mangelson H."/>
            <person name="Liachko I."/>
            <person name="Sullivan S."/>
            <person name="Sone E.D."/>
            <person name="Koren S."/>
            <person name="Silverstein K.A.T."/>
            <person name="Beckman K.B."/>
            <person name="Gohl D.M."/>
        </authorList>
    </citation>
    <scope>NUCLEOTIDE SEQUENCE</scope>
    <source>
        <strain evidence="5">Duluth1</strain>
        <tissue evidence="5">Whole animal</tissue>
    </source>
</reference>
<dbReference type="Gene3D" id="3.30.1520.10">
    <property type="entry name" value="Phox-like domain"/>
    <property type="match status" value="1"/>
</dbReference>
<protein>
    <recommendedName>
        <fullName evidence="7">Sorting nexin-19</fullName>
    </recommendedName>
</protein>
<dbReference type="Proteomes" id="UP000828390">
    <property type="component" value="Unassembled WGS sequence"/>
</dbReference>
<dbReference type="SMART" id="SM00312">
    <property type="entry name" value="PX"/>
    <property type="match status" value="1"/>
</dbReference>
<dbReference type="Pfam" id="PF02194">
    <property type="entry name" value="PXA"/>
    <property type="match status" value="1"/>
</dbReference>
<comment type="caution">
    <text evidence="5">The sequence shown here is derived from an EMBL/GenBank/DDBJ whole genome shotgun (WGS) entry which is preliminary data.</text>
</comment>
<keyword evidence="2" id="KW-1133">Transmembrane helix</keyword>
<proteinExistence type="inferred from homology"/>
<dbReference type="EMBL" id="JAIWYP010000001">
    <property type="protein sequence ID" value="KAH3898458.1"/>
    <property type="molecule type" value="Genomic_DNA"/>
</dbReference>